<dbReference type="AlphaFoldDB" id="A0A0C9Y6B5"/>
<name>A0A0C9Y6B5_9AGAR</name>
<feature type="non-terminal residue" evidence="2">
    <location>
        <position position="1"/>
    </location>
</feature>
<reference evidence="3" key="2">
    <citation type="submission" date="2015-01" db="EMBL/GenBank/DDBJ databases">
        <title>Evolutionary Origins and Diversification of the Mycorrhizal Mutualists.</title>
        <authorList>
            <consortium name="DOE Joint Genome Institute"/>
            <consortium name="Mycorrhizal Genomics Consortium"/>
            <person name="Kohler A."/>
            <person name="Kuo A."/>
            <person name="Nagy L.G."/>
            <person name="Floudas D."/>
            <person name="Copeland A."/>
            <person name="Barry K.W."/>
            <person name="Cichocki N."/>
            <person name="Veneault-Fourrey C."/>
            <person name="LaButti K."/>
            <person name="Lindquist E.A."/>
            <person name="Lipzen A."/>
            <person name="Lundell T."/>
            <person name="Morin E."/>
            <person name="Murat C."/>
            <person name="Riley R."/>
            <person name="Ohm R."/>
            <person name="Sun H."/>
            <person name="Tunlid A."/>
            <person name="Henrissat B."/>
            <person name="Grigoriev I.V."/>
            <person name="Hibbett D.S."/>
            <person name="Martin F."/>
        </authorList>
    </citation>
    <scope>NUCLEOTIDE SEQUENCE [LARGE SCALE GENOMIC DNA]</scope>
    <source>
        <strain evidence="3">LaAM-08-1</strain>
    </source>
</reference>
<organism evidence="2 3">
    <name type="scientific">Laccaria amethystina LaAM-08-1</name>
    <dbReference type="NCBI Taxonomy" id="1095629"/>
    <lineage>
        <taxon>Eukaryota</taxon>
        <taxon>Fungi</taxon>
        <taxon>Dikarya</taxon>
        <taxon>Basidiomycota</taxon>
        <taxon>Agaricomycotina</taxon>
        <taxon>Agaricomycetes</taxon>
        <taxon>Agaricomycetidae</taxon>
        <taxon>Agaricales</taxon>
        <taxon>Agaricineae</taxon>
        <taxon>Hydnangiaceae</taxon>
        <taxon>Laccaria</taxon>
    </lineage>
</organism>
<keyword evidence="3" id="KW-1185">Reference proteome</keyword>
<keyword evidence="1" id="KW-0812">Transmembrane</keyword>
<feature type="transmembrane region" description="Helical" evidence="1">
    <location>
        <begin position="6"/>
        <end position="25"/>
    </location>
</feature>
<gene>
    <name evidence="2" type="ORF">K443DRAFT_95050</name>
</gene>
<evidence type="ECO:0000256" key="1">
    <source>
        <dbReference type="SAM" id="Phobius"/>
    </source>
</evidence>
<keyword evidence="1" id="KW-0472">Membrane</keyword>
<accession>A0A0C9Y6B5</accession>
<keyword evidence="1" id="KW-1133">Transmembrane helix</keyword>
<evidence type="ECO:0000313" key="3">
    <source>
        <dbReference type="Proteomes" id="UP000054477"/>
    </source>
</evidence>
<dbReference type="EMBL" id="KN838579">
    <property type="protein sequence ID" value="KIK03563.1"/>
    <property type="molecule type" value="Genomic_DNA"/>
</dbReference>
<sequence length="70" mass="7921">ISVYFPPFISDFLAIFAWITIFGNMHRPCKQYPNITNSECHEKTVPEKPSFFLKPGPQIPVTLVGNVLAI</sequence>
<dbReference type="HOGENOM" id="CLU_2764763_0_0_1"/>
<evidence type="ECO:0000313" key="2">
    <source>
        <dbReference type="EMBL" id="KIK03563.1"/>
    </source>
</evidence>
<reference evidence="2 3" key="1">
    <citation type="submission" date="2014-04" db="EMBL/GenBank/DDBJ databases">
        <authorList>
            <consortium name="DOE Joint Genome Institute"/>
            <person name="Kuo A."/>
            <person name="Kohler A."/>
            <person name="Nagy L.G."/>
            <person name="Floudas D."/>
            <person name="Copeland A."/>
            <person name="Barry K.W."/>
            <person name="Cichocki N."/>
            <person name="Veneault-Fourrey C."/>
            <person name="LaButti K."/>
            <person name="Lindquist E.A."/>
            <person name="Lipzen A."/>
            <person name="Lundell T."/>
            <person name="Morin E."/>
            <person name="Murat C."/>
            <person name="Sun H."/>
            <person name="Tunlid A."/>
            <person name="Henrissat B."/>
            <person name="Grigoriev I.V."/>
            <person name="Hibbett D.S."/>
            <person name="Martin F."/>
            <person name="Nordberg H.P."/>
            <person name="Cantor M.N."/>
            <person name="Hua S.X."/>
        </authorList>
    </citation>
    <scope>NUCLEOTIDE SEQUENCE [LARGE SCALE GENOMIC DNA]</scope>
    <source>
        <strain evidence="2 3">LaAM-08-1</strain>
    </source>
</reference>
<dbReference type="Proteomes" id="UP000054477">
    <property type="component" value="Unassembled WGS sequence"/>
</dbReference>
<protein>
    <submittedName>
        <fullName evidence="2">Uncharacterized protein</fullName>
    </submittedName>
</protein>
<proteinExistence type="predicted"/>